<evidence type="ECO:0000256" key="4">
    <source>
        <dbReference type="RuleBase" id="RU368087"/>
    </source>
</evidence>
<accession>A0A0D1X4S3</accession>
<keyword evidence="5" id="KW-0175">Coiled coil</keyword>
<evidence type="ECO:0000256" key="1">
    <source>
        <dbReference type="ARBA" id="ARBA00004173"/>
    </source>
</evidence>
<feature type="coiled-coil region" evidence="5">
    <location>
        <begin position="63"/>
        <end position="93"/>
    </location>
</feature>
<gene>
    <name evidence="6" type="ORF">PV10_00607</name>
</gene>
<dbReference type="HOGENOM" id="CLU_145563_0_2_1"/>
<protein>
    <recommendedName>
        <fullName evidence="4">ATPase inhibitor, mitochondrial</fullName>
    </recommendedName>
</protein>
<dbReference type="OMA" id="NQGGEHN"/>
<dbReference type="Gene3D" id="1.20.5.500">
    <property type="entry name" value="Single helix bin"/>
    <property type="match status" value="1"/>
</dbReference>
<comment type="function">
    <text evidence="4">Inhibits the enzyme activity of ATPase.</text>
</comment>
<sequence length="98" mass="10914">MLRTQVVKLARATPSTRRAFSASVYRAAEGDTGAPRSGGVASSDAFTRREQASEAKYIREKEMESIKKIREKLKAQHKHLKDLEAHLDELESSKGGEQ</sequence>
<keyword evidence="7" id="KW-1185">Reference proteome</keyword>
<dbReference type="GeneID" id="27318452"/>
<evidence type="ECO:0000256" key="5">
    <source>
        <dbReference type="SAM" id="Coils"/>
    </source>
</evidence>
<evidence type="ECO:0000313" key="7">
    <source>
        <dbReference type="Proteomes" id="UP000054302"/>
    </source>
</evidence>
<dbReference type="GO" id="GO:0042030">
    <property type="term" value="F:ATPase inhibitor activity"/>
    <property type="evidence" value="ECO:0007669"/>
    <property type="project" value="InterPro"/>
</dbReference>
<comment type="similarity">
    <text evidence="2 4">Belongs to the ATPase inhibitor family.</text>
</comment>
<organism evidence="6 7">
    <name type="scientific">Exophiala mesophila</name>
    <name type="common">Black yeast-like fungus</name>
    <dbReference type="NCBI Taxonomy" id="212818"/>
    <lineage>
        <taxon>Eukaryota</taxon>
        <taxon>Fungi</taxon>
        <taxon>Dikarya</taxon>
        <taxon>Ascomycota</taxon>
        <taxon>Pezizomycotina</taxon>
        <taxon>Eurotiomycetes</taxon>
        <taxon>Chaetothyriomycetidae</taxon>
        <taxon>Chaetothyriales</taxon>
        <taxon>Herpotrichiellaceae</taxon>
        <taxon>Exophiala</taxon>
    </lineage>
</organism>
<reference evidence="6 7" key="1">
    <citation type="submission" date="2015-01" db="EMBL/GenBank/DDBJ databases">
        <title>The Genome Sequence of Exophiala mesophila CBS40295.</title>
        <authorList>
            <consortium name="The Broad Institute Genomics Platform"/>
            <person name="Cuomo C."/>
            <person name="de Hoog S."/>
            <person name="Gorbushina A."/>
            <person name="Stielow B."/>
            <person name="Teixiera M."/>
            <person name="Abouelleil A."/>
            <person name="Chapman S.B."/>
            <person name="Priest M."/>
            <person name="Young S.K."/>
            <person name="Wortman J."/>
            <person name="Nusbaum C."/>
            <person name="Birren B."/>
        </authorList>
    </citation>
    <scope>NUCLEOTIDE SEQUENCE [LARGE SCALE GENOMIC DNA]</scope>
    <source>
        <strain evidence="6 7">CBS 40295</strain>
    </source>
</reference>
<dbReference type="VEuPathDB" id="FungiDB:PV10_00607"/>
<evidence type="ECO:0000256" key="2">
    <source>
        <dbReference type="ARBA" id="ARBA00010901"/>
    </source>
</evidence>
<proteinExistence type="inferred from homology"/>
<name>A0A0D1X4S3_EXOME</name>
<evidence type="ECO:0000313" key="6">
    <source>
        <dbReference type="EMBL" id="KIV96790.1"/>
    </source>
</evidence>
<dbReference type="OrthoDB" id="5532350at2759"/>
<dbReference type="InterPro" id="IPR007648">
    <property type="entry name" value="ATPase_inhibitor_mt"/>
</dbReference>
<comment type="subcellular location">
    <subcellularLocation>
        <location evidence="1">Mitochondrion</location>
    </subcellularLocation>
</comment>
<evidence type="ECO:0000256" key="3">
    <source>
        <dbReference type="ARBA" id="ARBA00023128"/>
    </source>
</evidence>
<dbReference type="GO" id="GO:0005739">
    <property type="term" value="C:mitochondrion"/>
    <property type="evidence" value="ECO:0007669"/>
    <property type="project" value="UniProtKB-SubCell"/>
</dbReference>
<dbReference type="RefSeq" id="XP_016228364.1">
    <property type="nucleotide sequence ID" value="XM_016364715.1"/>
</dbReference>
<dbReference type="Pfam" id="PF04568">
    <property type="entry name" value="IATP"/>
    <property type="match status" value="1"/>
</dbReference>
<dbReference type="EMBL" id="KN847520">
    <property type="protein sequence ID" value="KIV96790.1"/>
    <property type="molecule type" value="Genomic_DNA"/>
</dbReference>
<dbReference type="AlphaFoldDB" id="A0A0D1X4S3"/>
<keyword evidence="3" id="KW-0496">Mitochondrion</keyword>
<dbReference type="Proteomes" id="UP000054302">
    <property type="component" value="Unassembled WGS sequence"/>
</dbReference>
<dbReference type="STRING" id="212818.A0A0D1X4S3"/>